<comment type="caution">
    <text evidence="2">The sequence shown here is derived from an EMBL/GenBank/DDBJ whole genome shotgun (WGS) entry which is preliminary data.</text>
</comment>
<dbReference type="GO" id="GO:1990189">
    <property type="term" value="F:protein N-terminal-serine acetyltransferase activity"/>
    <property type="evidence" value="ECO:0007669"/>
    <property type="project" value="TreeGrafter"/>
</dbReference>
<gene>
    <name evidence="2" type="ORF">Phou_088750</name>
</gene>
<dbReference type="PANTHER" id="PTHR43441:SF10">
    <property type="entry name" value="ACETYLTRANSFERASE"/>
    <property type="match status" value="1"/>
</dbReference>
<sequence>MIVIHADGIRLRQFREADVDDLAAGYEEPNAHTYTRDDAAHWIAYGAPSAWAAGGAAYAVTDPATDRLVGGVSINRIVAERSQGEIGYWVAPWARRRGVATAAARALSAWAFDRGFSRLELLTDLANAASQRVAIAAGYQREGIRRSGGQGIAGRYDLVVWARLAGDPPEPTRRLLPDLPGGLLTDGTVTLRPVGTGDAAFLHSLLSLPDVAGTSVPPIVPDREEVDLRCARSEGWWLAGERADLVITDAHTGAPAGTIGLYYEEPRTATAGIGYAMLPAWRGRGMPTRAVRLLSRWAVESAGIGRLTAGTLPGNAASQRVLEKAGFRREGYLRGRLPGISGTRVDDVVYGLLAADVARDQTARVMIP</sequence>
<dbReference type="GO" id="GO:0008999">
    <property type="term" value="F:protein-N-terminal-alanine acetyltransferase activity"/>
    <property type="evidence" value="ECO:0007669"/>
    <property type="project" value="TreeGrafter"/>
</dbReference>
<dbReference type="PROSITE" id="PS51186">
    <property type="entry name" value="GNAT"/>
    <property type="match status" value="2"/>
</dbReference>
<evidence type="ECO:0000313" key="3">
    <source>
        <dbReference type="Proteomes" id="UP000482800"/>
    </source>
</evidence>
<protein>
    <recommendedName>
        <fullName evidence="1">N-acetyltransferase domain-containing protein</fullName>
    </recommendedName>
</protein>
<dbReference type="InterPro" id="IPR000182">
    <property type="entry name" value="GNAT_dom"/>
</dbReference>
<name>A0A6V8KVU3_9ACTN</name>
<dbReference type="EMBL" id="BLPF01000004">
    <property type="protein sequence ID" value="GFJ84695.1"/>
    <property type="molecule type" value="Genomic_DNA"/>
</dbReference>
<dbReference type="RefSeq" id="WP_173069323.1">
    <property type="nucleotide sequence ID" value="NZ_BAABGO010000008.1"/>
</dbReference>
<evidence type="ECO:0000313" key="2">
    <source>
        <dbReference type="EMBL" id="GFJ84695.1"/>
    </source>
</evidence>
<organism evidence="2 3">
    <name type="scientific">Phytohabitans houttuyneae</name>
    <dbReference type="NCBI Taxonomy" id="1076126"/>
    <lineage>
        <taxon>Bacteria</taxon>
        <taxon>Bacillati</taxon>
        <taxon>Actinomycetota</taxon>
        <taxon>Actinomycetes</taxon>
        <taxon>Micromonosporales</taxon>
        <taxon>Micromonosporaceae</taxon>
    </lineage>
</organism>
<accession>A0A6V8KVU3</accession>
<reference evidence="2 3" key="1">
    <citation type="submission" date="2020-03" db="EMBL/GenBank/DDBJ databases">
        <title>Whole genome shotgun sequence of Phytohabitans houttuyneae NBRC 108639.</title>
        <authorList>
            <person name="Komaki H."/>
            <person name="Tamura T."/>
        </authorList>
    </citation>
    <scope>NUCLEOTIDE SEQUENCE [LARGE SCALE GENOMIC DNA]</scope>
    <source>
        <strain evidence="2 3">NBRC 108639</strain>
    </source>
</reference>
<keyword evidence="3" id="KW-1185">Reference proteome</keyword>
<dbReference type="Pfam" id="PF13302">
    <property type="entry name" value="Acetyltransf_3"/>
    <property type="match status" value="2"/>
</dbReference>
<reference evidence="2 3" key="2">
    <citation type="submission" date="2020-03" db="EMBL/GenBank/DDBJ databases">
        <authorList>
            <person name="Ichikawa N."/>
            <person name="Kimura A."/>
            <person name="Kitahashi Y."/>
            <person name="Uohara A."/>
        </authorList>
    </citation>
    <scope>NUCLEOTIDE SEQUENCE [LARGE SCALE GENOMIC DNA]</scope>
    <source>
        <strain evidence="2 3">NBRC 108639</strain>
    </source>
</reference>
<evidence type="ECO:0000259" key="1">
    <source>
        <dbReference type="PROSITE" id="PS51186"/>
    </source>
</evidence>
<dbReference type="SUPFAM" id="SSF55729">
    <property type="entry name" value="Acyl-CoA N-acyltransferases (Nat)"/>
    <property type="match status" value="2"/>
</dbReference>
<dbReference type="PANTHER" id="PTHR43441">
    <property type="entry name" value="RIBOSOMAL-PROTEIN-SERINE ACETYLTRANSFERASE"/>
    <property type="match status" value="1"/>
</dbReference>
<dbReference type="InterPro" id="IPR051908">
    <property type="entry name" value="Ribosomal_N-acetyltransferase"/>
</dbReference>
<dbReference type="AlphaFoldDB" id="A0A6V8KVU3"/>
<dbReference type="InterPro" id="IPR016181">
    <property type="entry name" value="Acyl_CoA_acyltransferase"/>
</dbReference>
<dbReference type="Proteomes" id="UP000482800">
    <property type="component" value="Unassembled WGS sequence"/>
</dbReference>
<feature type="domain" description="N-acetyltransferase" evidence="1">
    <location>
        <begin position="189"/>
        <end position="355"/>
    </location>
</feature>
<dbReference type="GO" id="GO:0005737">
    <property type="term" value="C:cytoplasm"/>
    <property type="evidence" value="ECO:0007669"/>
    <property type="project" value="TreeGrafter"/>
</dbReference>
<feature type="domain" description="N-acetyltransferase" evidence="1">
    <location>
        <begin position="9"/>
        <end position="163"/>
    </location>
</feature>
<dbReference type="Gene3D" id="3.40.630.30">
    <property type="match status" value="2"/>
</dbReference>
<proteinExistence type="predicted"/>